<proteinExistence type="predicted"/>
<keyword evidence="2" id="KW-1185">Reference proteome</keyword>
<organism evidence="1 2">
    <name type="scientific">Candidatus Nephthysia bennettiae</name>
    <dbReference type="NCBI Taxonomy" id="3127016"/>
    <lineage>
        <taxon>Bacteria</taxon>
        <taxon>Bacillati</taxon>
        <taxon>Candidatus Dormiibacterota</taxon>
        <taxon>Candidatus Dormibacteria</taxon>
        <taxon>Candidatus Dormibacterales</taxon>
        <taxon>Candidatus Dormibacteraceae</taxon>
        <taxon>Candidatus Nephthysia</taxon>
    </lineage>
</organism>
<gene>
    <name evidence="1" type="ORF">JF922_17530</name>
</gene>
<dbReference type="EMBL" id="JAEKNR010000176">
    <property type="protein sequence ID" value="MBJ7599865.1"/>
    <property type="molecule type" value="Genomic_DNA"/>
</dbReference>
<comment type="caution">
    <text evidence="1">The sequence shown here is derived from an EMBL/GenBank/DDBJ whole genome shotgun (WGS) entry which is preliminary data.</text>
</comment>
<reference evidence="1" key="1">
    <citation type="submission" date="2020-10" db="EMBL/GenBank/DDBJ databases">
        <title>Ca. Dormibacterota MAGs.</title>
        <authorList>
            <person name="Montgomery K."/>
        </authorList>
    </citation>
    <scope>NUCLEOTIDE SEQUENCE [LARGE SCALE GENOMIC DNA]</scope>
    <source>
        <strain evidence="1">SC8812_S17_10</strain>
    </source>
</reference>
<accession>A0A934KCV8</accession>
<sequence>MLEIVLERSGQSEWPDLEEWKRLLPGWFRAACVDDAEVRDCVIDRWSLRAWIYWFKPELRKWRWWSAEPSDSGVRVTVLVLQRPYLRGALDWLIAVACRT</sequence>
<evidence type="ECO:0000313" key="2">
    <source>
        <dbReference type="Proteomes" id="UP000612893"/>
    </source>
</evidence>
<dbReference type="Proteomes" id="UP000612893">
    <property type="component" value="Unassembled WGS sequence"/>
</dbReference>
<evidence type="ECO:0000313" key="1">
    <source>
        <dbReference type="EMBL" id="MBJ7599865.1"/>
    </source>
</evidence>
<evidence type="ECO:0008006" key="3">
    <source>
        <dbReference type="Google" id="ProtNLM"/>
    </source>
</evidence>
<name>A0A934KCV8_9BACT</name>
<dbReference type="RefSeq" id="WP_338203494.1">
    <property type="nucleotide sequence ID" value="NZ_JAEKNR010000176.1"/>
</dbReference>
<dbReference type="AlphaFoldDB" id="A0A934KCV8"/>
<protein>
    <recommendedName>
        <fullName evidence="3">Transposase</fullName>
    </recommendedName>
</protein>